<dbReference type="STRING" id="228958.SAMN04488007_2398"/>
<dbReference type="InterPro" id="IPR029455">
    <property type="entry name" value="GHL15"/>
</dbReference>
<reference evidence="2" key="1">
    <citation type="submission" date="2016-11" db="EMBL/GenBank/DDBJ databases">
        <authorList>
            <person name="Varghese N."/>
            <person name="Submissions S."/>
        </authorList>
    </citation>
    <scope>NUCLEOTIDE SEQUENCE [LARGE SCALE GENOMIC DNA]</scope>
    <source>
        <strain evidence="2">DSM 16478</strain>
    </source>
</reference>
<sequence>MNKLILNLVAVSIIFICQGCSSDNNEAISEEIDSSEIDIIETPSVLEETSNDTIVNQTKLFWLYLHHEEIPNALIETEAPRRDLIVMNAWFHEYVQKFKSVNPDIKTLVYKDLSSTRSYAVENGTDNAYLPTGIGFEYANSNYPEWFLVDENNNRLEYTGYTDHWQMDIGNTAYQQLWADQVVDELVANDWDGVLMDNAIYTLDTYHENIFPKNYESNEDFQLAYKSMLTTINTRLKVDNKIGIANITNTRLHPDVWESYMQHLDGALDEWWLVFGNGNYLSDYTEGFIPQINEVVVNESKNKITLVQPHTSTNDNQGFYYAFASYWLVNDGSTYFSEQEVTDAYNEPSPWRDEYTWNFGVATGNFTQLENGLYQREFSRALVLVNASDTGSVQLDLDTPYLNEEGEEVSSIVVNALSGTVLRKISEQ</sequence>
<dbReference type="OrthoDB" id="9805159at2"/>
<accession>A0A1M6QMZ4</accession>
<dbReference type="RefSeq" id="WP_073244440.1">
    <property type="nucleotide sequence ID" value="NZ_FQZX01000002.1"/>
</dbReference>
<dbReference type="Pfam" id="PF14885">
    <property type="entry name" value="GHL15"/>
    <property type="match status" value="1"/>
</dbReference>
<dbReference type="Proteomes" id="UP000184314">
    <property type="component" value="Unassembled WGS sequence"/>
</dbReference>
<name>A0A1M6QMZ4_9FLAO</name>
<dbReference type="AlphaFoldDB" id="A0A1M6QMZ4"/>
<organism evidence="1 2">
    <name type="scientific">Maribacter aquivivus</name>
    <dbReference type="NCBI Taxonomy" id="228958"/>
    <lineage>
        <taxon>Bacteria</taxon>
        <taxon>Pseudomonadati</taxon>
        <taxon>Bacteroidota</taxon>
        <taxon>Flavobacteriia</taxon>
        <taxon>Flavobacteriales</taxon>
        <taxon>Flavobacteriaceae</taxon>
        <taxon>Maribacter</taxon>
    </lineage>
</organism>
<keyword evidence="1" id="KW-0378">Hydrolase</keyword>
<protein>
    <submittedName>
        <fullName evidence="1">Hypothetical glycosyl hydrolase family 15</fullName>
    </submittedName>
</protein>
<dbReference type="GO" id="GO:0016787">
    <property type="term" value="F:hydrolase activity"/>
    <property type="evidence" value="ECO:0007669"/>
    <property type="project" value="UniProtKB-KW"/>
</dbReference>
<gene>
    <name evidence="1" type="ORF">SAMN04488007_2398</name>
</gene>
<proteinExistence type="predicted"/>
<dbReference type="EMBL" id="FQZX01000002">
    <property type="protein sequence ID" value="SHK21632.1"/>
    <property type="molecule type" value="Genomic_DNA"/>
</dbReference>
<keyword evidence="2" id="KW-1185">Reference proteome</keyword>
<evidence type="ECO:0000313" key="2">
    <source>
        <dbReference type="Proteomes" id="UP000184314"/>
    </source>
</evidence>
<evidence type="ECO:0000313" key="1">
    <source>
        <dbReference type="EMBL" id="SHK21632.1"/>
    </source>
</evidence>